<dbReference type="SUPFAM" id="SSF47413">
    <property type="entry name" value="lambda repressor-like DNA-binding domains"/>
    <property type="match status" value="1"/>
</dbReference>
<comment type="caution">
    <text evidence="1">The sequence shown here is derived from an EMBL/GenBank/DDBJ whole genome shotgun (WGS) entry which is preliminary data.</text>
</comment>
<reference evidence="1 2" key="2">
    <citation type="submission" date="2021-08" db="EMBL/GenBank/DDBJ databases">
        <title>Rheinheimera aquimaris sp. nov., isolated from seawater of the East Sea in Korea.</title>
        <authorList>
            <person name="Kim K.H."/>
            <person name="Wenting R."/>
            <person name="Kim K.R."/>
            <person name="Jeon C.O."/>
        </authorList>
    </citation>
    <scope>NUCLEOTIDE SEQUENCE [LARGE SCALE GENOMIC DNA]</scope>
    <source>
        <strain evidence="1 2">MA-13</strain>
    </source>
</reference>
<dbReference type="GO" id="GO:0003677">
    <property type="term" value="F:DNA binding"/>
    <property type="evidence" value="ECO:0007669"/>
    <property type="project" value="UniProtKB-KW"/>
</dbReference>
<dbReference type="Gene3D" id="1.10.260.40">
    <property type="entry name" value="lambda repressor-like DNA-binding domains"/>
    <property type="match status" value="1"/>
</dbReference>
<evidence type="ECO:0000313" key="2">
    <source>
        <dbReference type="Proteomes" id="UP000663814"/>
    </source>
</evidence>
<reference evidence="1 2" key="1">
    <citation type="submission" date="2020-12" db="EMBL/GenBank/DDBJ databases">
        <authorList>
            <person name="Ruan W."/>
            <person name="Khan S.A."/>
            <person name="Jeon C.O."/>
        </authorList>
    </citation>
    <scope>NUCLEOTIDE SEQUENCE [LARGE SCALE GENOMIC DNA]</scope>
    <source>
        <strain evidence="1 2">MA-13</strain>
    </source>
</reference>
<keyword evidence="2" id="KW-1185">Reference proteome</keyword>
<name>A0ABS7X6G8_9GAMM</name>
<accession>A0ABS7X6G8</accession>
<protein>
    <submittedName>
        <fullName evidence="1">DNA-binding protein</fullName>
    </submittedName>
</protein>
<proteinExistence type="predicted"/>
<evidence type="ECO:0000313" key="1">
    <source>
        <dbReference type="EMBL" id="MBZ9610784.1"/>
    </source>
</evidence>
<dbReference type="InterPro" id="IPR010982">
    <property type="entry name" value="Lambda_DNA-bd_dom_sf"/>
</dbReference>
<dbReference type="NCBIfam" id="TIGR04111">
    <property type="entry name" value="BcepMu_gp16"/>
    <property type="match status" value="1"/>
</dbReference>
<dbReference type="RefSeq" id="WP_205310633.1">
    <property type="nucleotide sequence ID" value="NZ_JAERPS020000001.1"/>
</dbReference>
<gene>
    <name evidence="1" type="ORF">I4W93_004180</name>
</gene>
<dbReference type="InterPro" id="IPR026365">
    <property type="entry name" value="BcepMu_gp16"/>
</dbReference>
<dbReference type="Proteomes" id="UP000663814">
    <property type="component" value="Unassembled WGS sequence"/>
</dbReference>
<organism evidence="1 2">
    <name type="scientific">Rheinheimera maricola</name>
    <dbReference type="NCBI Taxonomy" id="2793282"/>
    <lineage>
        <taxon>Bacteria</taxon>
        <taxon>Pseudomonadati</taxon>
        <taxon>Pseudomonadota</taxon>
        <taxon>Gammaproteobacteria</taxon>
        <taxon>Chromatiales</taxon>
        <taxon>Chromatiaceae</taxon>
        <taxon>Rheinheimera</taxon>
    </lineage>
</organism>
<keyword evidence="1" id="KW-0238">DNA-binding</keyword>
<sequence length="64" mass="7163">MATTQPTSNQIKHNLRQQGFTVKSWAEAKGFSYRTVSDVLRGLRKGNFGEGRDVRQALGLPVEE</sequence>
<dbReference type="EMBL" id="JAERPS020000001">
    <property type="protein sequence ID" value="MBZ9610784.1"/>
    <property type="molecule type" value="Genomic_DNA"/>
</dbReference>